<dbReference type="FunFam" id="3.40.50.2000:FF:000190">
    <property type="entry name" value="Uncharacterized protein"/>
    <property type="match status" value="1"/>
</dbReference>
<feature type="region of interest" description="Disordered" evidence="1">
    <location>
        <begin position="58"/>
        <end position="92"/>
    </location>
</feature>
<protein>
    <submittedName>
        <fullName evidence="2">Uncharacterized protein</fullName>
    </submittedName>
</protein>
<reference evidence="2" key="1">
    <citation type="journal article" date="2008" name="Nature">
        <title>The amphioxus genome and the evolution of the chordate karyotype.</title>
        <authorList>
            <consortium name="US DOE Joint Genome Institute (JGI-PGF)"/>
            <person name="Putnam N.H."/>
            <person name="Butts T."/>
            <person name="Ferrier D.E.K."/>
            <person name="Furlong R.F."/>
            <person name="Hellsten U."/>
            <person name="Kawashima T."/>
            <person name="Robinson-Rechavi M."/>
            <person name="Shoguchi E."/>
            <person name="Terry A."/>
            <person name="Yu J.-K."/>
            <person name="Benito-Gutierrez E.L."/>
            <person name="Dubchak I."/>
            <person name="Garcia-Fernandez J."/>
            <person name="Gibson-Brown J.J."/>
            <person name="Grigoriev I.V."/>
            <person name="Horton A.C."/>
            <person name="de Jong P.J."/>
            <person name="Jurka J."/>
            <person name="Kapitonov V.V."/>
            <person name="Kohara Y."/>
            <person name="Kuroki Y."/>
            <person name="Lindquist E."/>
            <person name="Lucas S."/>
            <person name="Osoegawa K."/>
            <person name="Pennacchio L.A."/>
            <person name="Salamov A.A."/>
            <person name="Satou Y."/>
            <person name="Sauka-Spengler T."/>
            <person name="Schmutz J."/>
            <person name="Shin-I T."/>
            <person name="Toyoda A."/>
            <person name="Bronner-Fraser M."/>
            <person name="Fujiyama A."/>
            <person name="Holland L.Z."/>
            <person name="Holland P.W.H."/>
            <person name="Satoh N."/>
            <person name="Rokhsar D.S."/>
        </authorList>
    </citation>
    <scope>NUCLEOTIDE SEQUENCE [LARGE SCALE GENOMIC DNA]</scope>
    <source>
        <strain evidence="2">S238N-H82</strain>
        <tissue evidence="2">Testes</tissue>
    </source>
</reference>
<proteinExistence type="predicted"/>
<name>C3ZCE2_BRAFL</name>
<dbReference type="EMBL" id="GG666607">
    <property type="protein sequence ID" value="EEN49772.1"/>
    <property type="molecule type" value="Genomic_DNA"/>
</dbReference>
<dbReference type="AlphaFoldDB" id="C3ZCE2"/>
<dbReference type="Gene3D" id="3.40.50.300">
    <property type="entry name" value="P-loop containing nucleotide triphosphate hydrolases"/>
    <property type="match status" value="1"/>
</dbReference>
<evidence type="ECO:0000313" key="2">
    <source>
        <dbReference type="EMBL" id="EEN49772.1"/>
    </source>
</evidence>
<dbReference type="InterPro" id="IPR002398">
    <property type="entry name" value="Pept_C14"/>
</dbReference>
<dbReference type="GO" id="GO:0004197">
    <property type="term" value="F:cysteine-type endopeptidase activity"/>
    <property type="evidence" value="ECO:0007669"/>
    <property type="project" value="InterPro"/>
</dbReference>
<dbReference type="InParanoid" id="C3ZCE2"/>
<accession>C3ZCE2</accession>
<dbReference type="eggNOG" id="ENOG502RTT6">
    <property type="taxonomic scope" value="Eukaryota"/>
</dbReference>
<gene>
    <name evidence="2" type="ORF">BRAFLDRAFT_107710</name>
</gene>
<dbReference type="SUPFAM" id="SSF52540">
    <property type="entry name" value="P-loop containing nucleoside triphosphate hydrolases"/>
    <property type="match status" value="1"/>
</dbReference>
<dbReference type="SUPFAM" id="SSF53756">
    <property type="entry name" value="UDP-Glycosyltransferase/glycogen phosphorylase"/>
    <property type="match status" value="1"/>
</dbReference>
<organism>
    <name type="scientific">Branchiostoma floridae</name>
    <name type="common">Florida lancelet</name>
    <name type="synonym">Amphioxus</name>
    <dbReference type="NCBI Taxonomy" id="7739"/>
    <lineage>
        <taxon>Eukaryota</taxon>
        <taxon>Metazoa</taxon>
        <taxon>Chordata</taxon>
        <taxon>Cephalochordata</taxon>
        <taxon>Leptocardii</taxon>
        <taxon>Amphioxiformes</taxon>
        <taxon>Branchiostomatidae</taxon>
        <taxon>Branchiostoma</taxon>
    </lineage>
</organism>
<dbReference type="GO" id="GO:0006508">
    <property type="term" value="P:proteolysis"/>
    <property type="evidence" value="ECO:0007669"/>
    <property type="project" value="InterPro"/>
</dbReference>
<dbReference type="PANTHER" id="PTHR10454:SF248">
    <property type="entry name" value="CASPASE-8-LIKE"/>
    <property type="match status" value="1"/>
</dbReference>
<evidence type="ECO:0000256" key="1">
    <source>
        <dbReference type="SAM" id="MobiDB-lite"/>
    </source>
</evidence>
<dbReference type="STRING" id="7739.C3ZCE2"/>
<dbReference type="InterPro" id="IPR027417">
    <property type="entry name" value="P-loop_NTPase"/>
</dbReference>
<dbReference type="PANTHER" id="PTHR10454">
    <property type="entry name" value="CASPASE"/>
    <property type="match status" value="1"/>
</dbReference>
<dbReference type="Gene3D" id="3.40.50.2000">
    <property type="entry name" value="Glycogen Phosphorylase B"/>
    <property type="match status" value="1"/>
</dbReference>
<dbReference type="CDD" id="cd03801">
    <property type="entry name" value="GT4_PimA-like"/>
    <property type="match status" value="1"/>
</dbReference>
<dbReference type="Pfam" id="PF20706">
    <property type="entry name" value="GT4-conflict"/>
    <property type="match status" value="1"/>
</dbReference>
<sequence>MSIWFNTSMSTDRDQGKGGSASCHHIFSLFTGPFQFTVARTNVLFLGDKRAGKTSLKRHLSESGFDPEETSTVGIERHYKKGSTTDESDSSQLRPIKLVEASSVRQKPVTTSIAGSRSRPVVLLINDEYGNCRDGVSTVHRQMASFLASKGAVVYSTTLGATTDDKDAATAEGVQLIYPTTFKGDNRKANLDWLTWDHKIRYPNLPSDVGFIVGHVNITSHAARQIKEHRFPGAKLVQVTHLMPEETSHYQGDEKVLKIGEESESILDDLRHADVIFSVGPLVYDYYTHQTKQLQVLHHEFLPKPSDIFSKMQVKYVNTKTKVVLSIGRVNGAESLKGYDIVAKAMSIVIEQLSNAIWRACGVSPADFPESKKIIQANVEKGKINFTPLMNNTQKELSEDMQRADVVLMPSRAEPFGLIGLEAIAAGIPVLVSNKSGLAWFLKRQEKEFDRLIVEITDDDHEAAETLAEHIIRILKDGRREFEAARRLKERLLSSKYWDESHNKFLEAFGL</sequence>